<dbReference type="GO" id="GO:0005783">
    <property type="term" value="C:endoplasmic reticulum"/>
    <property type="evidence" value="ECO:0007669"/>
    <property type="project" value="UniProtKB-SubCell"/>
</dbReference>
<evidence type="ECO:0000256" key="3">
    <source>
        <dbReference type="ARBA" id="ARBA00004240"/>
    </source>
</evidence>
<gene>
    <name evidence="29" type="primary">KCNQ1</name>
</gene>
<evidence type="ECO:0000256" key="9">
    <source>
        <dbReference type="ARBA" id="ARBA00022475"/>
    </source>
</evidence>
<dbReference type="Gene3D" id="1.10.287.70">
    <property type="match status" value="1"/>
</dbReference>
<feature type="transmembrane region" description="Helical" evidence="27">
    <location>
        <begin position="143"/>
        <end position="168"/>
    </location>
</feature>
<dbReference type="InterPro" id="IPR005821">
    <property type="entry name" value="Ion_trans_dom"/>
</dbReference>
<evidence type="ECO:0000256" key="5">
    <source>
        <dbReference type="ARBA" id="ARBA00004651"/>
    </source>
</evidence>
<feature type="transmembrane region" description="Helical" evidence="27">
    <location>
        <begin position="322"/>
        <end position="348"/>
    </location>
</feature>
<dbReference type="GO" id="GO:0045121">
    <property type="term" value="C:membrane raft"/>
    <property type="evidence" value="ECO:0007669"/>
    <property type="project" value="UniProtKB-SubCell"/>
</dbReference>
<feature type="region of interest" description="Disordered" evidence="26">
    <location>
        <begin position="1"/>
        <end position="28"/>
    </location>
</feature>
<evidence type="ECO:0000256" key="24">
    <source>
        <dbReference type="ARBA" id="ARBA00032659"/>
    </source>
</evidence>
<evidence type="ECO:0000256" key="8">
    <source>
        <dbReference type="ARBA" id="ARBA00022448"/>
    </source>
</evidence>
<dbReference type="InterPro" id="IPR027359">
    <property type="entry name" value="Volt_channel_dom_sf"/>
</dbReference>
<evidence type="ECO:0000256" key="17">
    <source>
        <dbReference type="ARBA" id="ARBA00022989"/>
    </source>
</evidence>
<evidence type="ECO:0000256" key="20">
    <source>
        <dbReference type="ARBA" id="ARBA00023303"/>
    </source>
</evidence>
<keyword evidence="18" id="KW-0406">Ion transport</keyword>
<keyword evidence="21" id="KW-0968">Cytoplasmic vesicle</keyword>
<dbReference type="GO" id="GO:0016323">
    <property type="term" value="C:basolateral plasma membrane"/>
    <property type="evidence" value="ECO:0007669"/>
    <property type="project" value="UniProtKB-SubCell"/>
</dbReference>
<dbReference type="InterPro" id="IPR003937">
    <property type="entry name" value="K_chnl_volt-dep_KCNQ"/>
</dbReference>
<evidence type="ECO:0000256" key="12">
    <source>
        <dbReference type="ARBA" id="ARBA00022824"/>
    </source>
</evidence>
<name>A0AAA9TCY5_BOVIN</name>
<evidence type="ECO:0000256" key="1">
    <source>
        <dbReference type="ARBA" id="ARBA00004156"/>
    </source>
</evidence>
<dbReference type="InterPro" id="IPR005827">
    <property type="entry name" value="K_chnl_volt-dep_KCQN1"/>
</dbReference>
<keyword evidence="17 27" id="KW-1133">Transmembrane helix</keyword>
<evidence type="ECO:0000256" key="16">
    <source>
        <dbReference type="ARBA" id="ARBA00022958"/>
    </source>
</evidence>
<evidence type="ECO:0000256" key="26">
    <source>
        <dbReference type="SAM" id="MobiDB-lite"/>
    </source>
</evidence>
<dbReference type="GO" id="GO:0042391">
    <property type="term" value="P:regulation of membrane potential"/>
    <property type="evidence" value="ECO:0007669"/>
    <property type="project" value="UniProtKB-ARBA"/>
</dbReference>
<sequence>MAAATSPPRAERKRWGGGRLPGARRGSAGLAKKCPFSLELAEGSPAGSALYAPIAPPGAPGPVSPAAPPAAADLGPRPRVSLDPRVSIYSARRPLLARTHIQGRVYNFLERPTGWKCFVYHFAVFLIVLVCLIFSVLSTIEQYVALATGTLFWMEIVLVVFFGTEYVVRLWSAGCRSKYVGIWGRLRFARKPISIIDLIVVVASMVVLCVGSKGQVFATSAIRGIRFLQILRMLHVDRQGGTWRLLGSVVFIHRQELITTLYIGFLGLIFSSYFVYLAEKDAVNESGQVEFGSYADALWWGVVTVTTIGYGDKVPQTWVGKTIASCFSVFAISFFALPAGILGSGFALKVQQKQRQKHFNRQIPAAASLIQTAWRCYAAENPDSSTWKIYVRKPSRNHALLSPSPKPKKSAMVKKKKFKLDKDNGVSPGEKALVVPHITCDPVAEDRRPEPFSVDGYDSTVKKSPTLLEVSTAHFMRTNSFAEDLDLDGEALLTPITHVSQVCPLMPATGAAEQHQAGFQPRTRSECKPPAGSLTLRSQRTRSEVGAPSPPPSSLPRPMTRGPSLPQDTMAANVLQMGRAQSLATGAAAAAGEHGWVFTCTAKHPVTFLCLECNLFLEALLENLNLVSHQLFIISEAYV</sequence>
<dbReference type="PRINTS" id="PR01460">
    <property type="entry name" value="KCNQ1CHANNEL"/>
</dbReference>
<keyword evidence="13" id="KW-0631">Potassium channel</keyword>
<organism evidence="29 30">
    <name type="scientific">Bos taurus</name>
    <name type="common">Bovine</name>
    <dbReference type="NCBI Taxonomy" id="9913"/>
    <lineage>
        <taxon>Eukaryota</taxon>
        <taxon>Metazoa</taxon>
        <taxon>Chordata</taxon>
        <taxon>Craniata</taxon>
        <taxon>Vertebrata</taxon>
        <taxon>Euteleostomi</taxon>
        <taxon>Mammalia</taxon>
        <taxon>Eutheria</taxon>
        <taxon>Laurasiatheria</taxon>
        <taxon>Artiodactyla</taxon>
        <taxon>Ruminantia</taxon>
        <taxon>Pecora</taxon>
        <taxon>Bovidae</taxon>
        <taxon>Bovinae</taxon>
        <taxon>Bos</taxon>
    </lineage>
</organism>
<keyword evidence="15" id="KW-0851">Voltage-gated channel</keyword>
<comment type="subcellular location">
    <subcellularLocation>
        <location evidence="2">Basolateral cell membrane</location>
    </subcellularLocation>
    <subcellularLocation>
        <location evidence="5">Cell membrane</location>
        <topology evidence="5">Multi-pass membrane protein</topology>
    </subcellularLocation>
    <subcellularLocation>
        <location evidence="1">Cytoplasmic vesicle membrane</location>
    </subcellularLocation>
    <subcellularLocation>
        <location evidence="3">Endoplasmic reticulum</location>
    </subcellularLocation>
    <subcellularLocation>
        <location evidence="4">Membrane raft</location>
    </subcellularLocation>
</comment>
<dbReference type="PANTHER" id="PTHR47735:SF14">
    <property type="entry name" value="POTASSIUM VOLTAGE-GATED CHANNEL SUBFAMILY KQT MEMBER 1"/>
    <property type="match status" value="1"/>
</dbReference>
<dbReference type="SUPFAM" id="SSF81324">
    <property type="entry name" value="Voltage-gated potassium channels"/>
    <property type="match status" value="1"/>
</dbReference>
<dbReference type="Ensembl" id="ENSBTAT00000132847.1">
    <property type="protein sequence ID" value="ENSBTAP00000095944.1"/>
    <property type="gene ID" value="ENSBTAG00000010986.9"/>
</dbReference>
<evidence type="ECO:0000256" key="27">
    <source>
        <dbReference type="SAM" id="Phobius"/>
    </source>
</evidence>
<feature type="transmembrane region" description="Helical" evidence="27">
    <location>
        <begin position="291"/>
        <end position="310"/>
    </location>
</feature>
<dbReference type="Gene3D" id="1.20.120.350">
    <property type="entry name" value="Voltage-gated potassium channels. Chain C"/>
    <property type="match status" value="1"/>
</dbReference>
<feature type="domain" description="Ion transport" evidence="28">
    <location>
        <begin position="119"/>
        <end position="353"/>
    </location>
</feature>
<dbReference type="Gene3D" id="6.10.140.1910">
    <property type="match status" value="1"/>
</dbReference>
<keyword evidence="14" id="KW-0112">Calmodulin-binding</keyword>
<reference evidence="29" key="1">
    <citation type="submission" date="2018-03" db="EMBL/GenBank/DDBJ databases">
        <title>ARS-UCD1.2.</title>
        <authorList>
            <person name="Rosen B.D."/>
            <person name="Bickhart D.M."/>
            <person name="Koren S."/>
            <person name="Schnabel R.D."/>
            <person name="Hall R."/>
            <person name="Zimin A."/>
            <person name="Dreischer C."/>
            <person name="Schultheiss S."/>
            <person name="Schroeder S.G."/>
            <person name="Elsik C.G."/>
            <person name="Couldrey C."/>
            <person name="Liu G.E."/>
            <person name="Van Tassell C.P."/>
            <person name="Phillippy A.M."/>
            <person name="Smith T.P.L."/>
            <person name="Medrano J.F."/>
        </authorList>
    </citation>
    <scope>NUCLEOTIDE SEQUENCE [LARGE SCALE GENOMIC DNA]</scope>
    <source>
        <strain evidence="29">Hereford</strain>
    </source>
</reference>
<keyword evidence="10" id="KW-0633">Potassium transport</keyword>
<comment type="similarity">
    <text evidence="6">Belongs to the potassium channel family. KQT (TC 1.A.1.15) subfamily. Kv7.1/KCNQ1 sub-subfamily.</text>
</comment>
<evidence type="ECO:0000256" key="7">
    <source>
        <dbReference type="ARBA" id="ARBA00019342"/>
    </source>
</evidence>
<feature type="region of interest" description="Disordered" evidence="26">
    <location>
        <begin position="513"/>
        <end position="567"/>
    </location>
</feature>
<keyword evidence="9" id="KW-1003">Cell membrane</keyword>
<evidence type="ECO:0000256" key="23">
    <source>
        <dbReference type="ARBA" id="ARBA00030121"/>
    </source>
</evidence>
<evidence type="ECO:0000313" key="29">
    <source>
        <dbReference type="Ensembl" id="ENSBTAP00000095944.1"/>
    </source>
</evidence>
<dbReference type="GO" id="GO:0005516">
    <property type="term" value="F:calmodulin binding"/>
    <property type="evidence" value="ECO:0007669"/>
    <property type="project" value="UniProtKB-KW"/>
</dbReference>
<dbReference type="GO" id="GO:0005249">
    <property type="term" value="F:voltage-gated potassium channel activity"/>
    <property type="evidence" value="ECO:0007669"/>
    <property type="project" value="InterPro"/>
</dbReference>
<keyword evidence="19 27" id="KW-0472">Membrane</keyword>
<evidence type="ECO:0000256" key="19">
    <source>
        <dbReference type="ARBA" id="ARBA00023136"/>
    </source>
</evidence>
<dbReference type="FunFam" id="1.20.120.350:FF:000017">
    <property type="entry name" value="potassium voltage-gated channel subfamily KQT member 1"/>
    <property type="match status" value="1"/>
</dbReference>
<keyword evidence="20" id="KW-0407">Ion channel</keyword>
<evidence type="ECO:0000256" key="4">
    <source>
        <dbReference type="ARBA" id="ARBA00004285"/>
    </source>
</evidence>
<feature type="transmembrane region" description="Helical" evidence="27">
    <location>
        <begin position="257"/>
        <end position="279"/>
    </location>
</feature>
<reference evidence="29" key="3">
    <citation type="submission" date="2025-09" db="UniProtKB">
        <authorList>
            <consortium name="Ensembl"/>
        </authorList>
    </citation>
    <scope>IDENTIFICATION</scope>
    <source>
        <strain evidence="29">Hereford</strain>
    </source>
</reference>
<evidence type="ECO:0000256" key="21">
    <source>
        <dbReference type="ARBA" id="ARBA00023329"/>
    </source>
</evidence>
<dbReference type="Pfam" id="PF00520">
    <property type="entry name" value="Ion_trans"/>
    <property type="match status" value="1"/>
</dbReference>
<evidence type="ECO:0000256" key="14">
    <source>
        <dbReference type="ARBA" id="ARBA00022860"/>
    </source>
</evidence>
<accession>A0AAA9TCY5</accession>
<keyword evidence="16" id="KW-0630">Potassium</keyword>
<proteinExistence type="inferred from homology"/>
<dbReference type="GO" id="GO:0003008">
    <property type="term" value="P:system process"/>
    <property type="evidence" value="ECO:0007669"/>
    <property type="project" value="UniProtKB-ARBA"/>
</dbReference>
<keyword evidence="30" id="KW-1185">Reference proteome</keyword>
<dbReference type="PRINTS" id="PR01459">
    <property type="entry name" value="KCNQCHANNEL"/>
</dbReference>
<dbReference type="PRINTS" id="PR00169">
    <property type="entry name" value="KCHANNEL"/>
</dbReference>
<dbReference type="Proteomes" id="UP000009136">
    <property type="component" value="Chromosome 29"/>
</dbReference>
<dbReference type="GO" id="GO:0008076">
    <property type="term" value="C:voltage-gated potassium channel complex"/>
    <property type="evidence" value="ECO:0007669"/>
    <property type="project" value="InterPro"/>
</dbReference>
<evidence type="ECO:0000313" key="30">
    <source>
        <dbReference type="Proteomes" id="UP000009136"/>
    </source>
</evidence>
<evidence type="ECO:0000256" key="6">
    <source>
        <dbReference type="ARBA" id="ARBA00009499"/>
    </source>
</evidence>
<keyword evidence="12" id="KW-0256">Endoplasmic reticulum</keyword>
<dbReference type="PANTHER" id="PTHR47735">
    <property type="entry name" value="POTASSIUM VOLTAGE-GATED CHANNEL SUBFAMILY KQT MEMBER 4"/>
    <property type="match status" value="1"/>
</dbReference>
<evidence type="ECO:0000256" key="2">
    <source>
        <dbReference type="ARBA" id="ARBA00004187"/>
    </source>
</evidence>
<reference evidence="29" key="2">
    <citation type="submission" date="2025-08" db="UniProtKB">
        <authorList>
            <consortium name="Ensembl"/>
        </authorList>
    </citation>
    <scope>IDENTIFICATION</scope>
    <source>
        <strain evidence="29">Hereford</strain>
    </source>
</reference>
<feature type="transmembrane region" description="Helical" evidence="27">
    <location>
        <begin position="195"/>
        <end position="218"/>
    </location>
</feature>
<feature type="transmembrane region" description="Helical" evidence="27">
    <location>
        <begin position="118"/>
        <end position="137"/>
    </location>
</feature>
<evidence type="ECO:0000256" key="15">
    <source>
        <dbReference type="ARBA" id="ARBA00022882"/>
    </source>
</evidence>
<evidence type="ECO:0000256" key="25">
    <source>
        <dbReference type="ARBA" id="ARBA00034430"/>
    </source>
</evidence>
<evidence type="ECO:0000256" key="13">
    <source>
        <dbReference type="ARBA" id="ARBA00022826"/>
    </source>
</evidence>
<dbReference type="GO" id="GO:0051049">
    <property type="term" value="P:regulation of transport"/>
    <property type="evidence" value="ECO:0007669"/>
    <property type="project" value="UniProtKB-ARBA"/>
</dbReference>
<evidence type="ECO:0000256" key="18">
    <source>
        <dbReference type="ARBA" id="ARBA00023065"/>
    </source>
</evidence>
<dbReference type="GeneTree" id="ENSGT00940000161001"/>
<keyword evidence="11 27" id="KW-0812">Transmembrane</keyword>
<keyword evidence="8" id="KW-0813">Transport</keyword>
<evidence type="ECO:0000259" key="28">
    <source>
        <dbReference type="Pfam" id="PF00520"/>
    </source>
</evidence>
<protein>
    <recommendedName>
        <fullName evidence="7">Potassium voltage-gated channel subfamily KQT member 1</fullName>
    </recommendedName>
    <alternativeName>
        <fullName evidence="24">IKs producing slow voltage-gated potassium channel subunit alpha KvLQT1</fullName>
    </alternativeName>
    <alternativeName>
        <fullName evidence="22">KQT-like 1</fullName>
    </alternativeName>
    <alternativeName>
        <fullName evidence="23">Voltage-gated potassium channel subunit Kv7.1</fullName>
    </alternativeName>
</protein>
<evidence type="ECO:0000256" key="11">
    <source>
        <dbReference type="ARBA" id="ARBA00022692"/>
    </source>
</evidence>
<dbReference type="AlphaFoldDB" id="A0AAA9TCY5"/>
<evidence type="ECO:0000256" key="10">
    <source>
        <dbReference type="ARBA" id="ARBA00022538"/>
    </source>
</evidence>
<dbReference type="GO" id="GO:0030659">
    <property type="term" value="C:cytoplasmic vesicle membrane"/>
    <property type="evidence" value="ECO:0007669"/>
    <property type="project" value="UniProtKB-SubCell"/>
</dbReference>
<evidence type="ECO:0000256" key="22">
    <source>
        <dbReference type="ARBA" id="ARBA00029687"/>
    </source>
</evidence>
<comment type="catalytic activity">
    <reaction evidence="25">
        <text>K(+)(in) = K(+)(out)</text>
        <dbReference type="Rhea" id="RHEA:29463"/>
        <dbReference type="ChEBI" id="CHEBI:29103"/>
    </reaction>
</comment>
<dbReference type="FunFam" id="1.10.287.70:FF:000113">
    <property type="entry name" value="Potassium voltage-gated channel subfamily KQT member 1"/>
    <property type="match status" value="1"/>
</dbReference>